<feature type="region of interest" description="Disordered" evidence="1">
    <location>
        <begin position="312"/>
        <end position="331"/>
    </location>
</feature>
<dbReference type="InterPro" id="IPR036390">
    <property type="entry name" value="WH_DNA-bd_sf"/>
</dbReference>
<feature type="domain" description="HTH arsR-type" evidence="2">
    <location>
        <begin position="1"/>
        <end position="90"/>
    </location>
</feature>
<evidence type="ECO:0000313" key="4">
    <source>
        <dbReference type="Proteomes" id="UP000028702"/>
    </source>
</evidence>
<dbReference type="Proteomes" id="UP000028702">
    <property type="component" value="Unassembled WGS sequence"/>
</dbReference>
<evidence type="ECO:0000313" key="3">
    <source>
        <dbReference type="EMBL" id="GAK46681.1"/>
    </source>
</evidence>
<dbReference type="PROSITE" id="PS50987">
    <property type="entry name" value="HTH_ARSR_2"/>
    <property type="match status" value="1"/>
</dbReference>
<evidence type="ECO:0000256" key="1">
    <source>
        <dbReference type="SAM" id="MobiDB-lite"/>
    </source>
</evidence>
<dbReference type="InterPro" id="IPR050508">
    <property type="entry name" value="Methyltransf_Superfamily"/>
</dbReference>
<dbReference type="SUPFAM" id="SSF53335">
    <property type="entry name" value="S-adenosyl-L-methionine-dependent methyltransferases"/>
    <property type="match status" value="1"/>
</dbReference>
<dbReference type="CDD" id="cd02440">
    <property type="entry name" value="AdoMet_MTases"/>
    <property type="match status" value="1"/>
</dbReference>
<accession>A0A081BF63</accession>
<reference evidence="3 4" key="1">
    <citation type="submission" date="2014-07" db="EMBL/GenBank/DDBJ databases">
        <title>Tepidicaulis marinum gen. nov., sp. nov., a novel marine bacterium denitrifying nitrate to nitrous oxide strictly under microaerobic conditions.</title>
        <authorList>
            <person name="Takeuchi M."/>
            <person name="Yamagishi T."/>
            <person name="Kamagata Y."/>
            <person name="Oshima K."/>
            <person name="Hattori M."/>
            <person name="Katayama T."/>
            <person name="Hanada S."/>
            <person name="Tamaki H."/>
            <person name="Marumo K."/>
            <person name="Maeda H."/>
            <person name="Nedachi M."/>
            <person name="Iwasaki W."/>
            <person name="Suwa Y."/>
            <person name="Sakata S."/>
        </authorList>
    </citation>
    <scope>NUCLEOTIDE SEQUENCE [LARGE SCALE GENOMIC DNA]</scope>
    <source>
        <strain evidence="3 4">MA2</strain>
    </source>
</reference>
<dbReference type="InterPro" id="IPR029063">
    <property type="entry name" value="SAM-dependent_MTases_sf"/>
</dbReference>
<dbReference type="Pfam" id="PF01022">
    <property type="entry name" value="HTH_5"/>
    <property type="match status" value="1"/>
</dbReference>
<dbReference type="PANTHER" id="PTHR42912">
    <property type="entry name" value="METHYLTRANSFERASE"/>
    <property type="match status" value="1"/>
</dbReference>
<dbReference type="InterPro" id="IPR011991">
    <property type="entry name" value="ArsR-like_HTH"/>
</dbReference>
<dbReference type="Gene3D" id="3.40.50.150">
    <property type="entry name" value="Vaccinia Virus protein VP39"/>
    <property type="match status" value="1"/>
</dbReference>
<dbReference type="STRING" id="1333998.M2A_3180"/>
<keyword evidence="3" id="KW-0489">Methyltransferase</keyword>
<dbReference type="GO" id="GO:0003700">
    <property type="term" value="F:DNA-binding transcription factor activity"/>
    <property type="evidence" value="ECO:0007669"/>
    <property type="project" value="InterPro"/>
</dbReference>
<dbReference type="GO" id="GO:0008757">
    <property type="term" value="F:S-adenosylmethionine-dependent methyltransferase activity"/>
    <property type="evidence" value="ECO:0007669"/>
    <property type="project" value="InterPro"/>
</dbReference>
<protein>
    <submittedName>
        <fullName evidence="3">Type 11 methyltransferase</fullName>
    </submittedName>
</protein>
<dbReference type="SUPFAM" id="SSF46785">
    <property type="entry name" value="Winged helix' DNA-binding domain"/>
    <property type="match status" value="1"/>
</dbReference>
<dbReference type="PRINTS" id="PR00778">
    <property type="entry name" value="HTHARSR"/>
</dbReference>
<sequence length="331" mass="36281">MDGLVTGLRAAGEPTRLRLLALLAQSELTVSEITQIMRQSQPRVSRHLKLLCEAGLLDRFREGSWVFYRLARLGQGAALAQALMALLPAGDPVLTRDIERLEEVRQGRAERAAAFFRENAEEWDRIRALYVPEARVEAALLALVPETRIANMLDLGTGTGRLLEVFAGKVESGIGLDMSPEMLAFARAKLEEGGLSHCQVRQGDLFDLPVPDDSQDLITLHQVLHYLDDPAAALTEAARVLKPGGRLLIADFAPHELDFLREEQAHRRLGFAPEEVSAWCARAGLESGKIIELPPEGGEAKLTVLIWAAEKPAAGGRKQPARTAGRRLEEA</sequence>
<dbReference type="CDD" id="cd00090">
    <property type="entry name" value="HTH_ARSR"/>
    <property type="match status" value="1"/>
</dbReference>
<dbReference type="eggNOG" id="COG0640">
    <property type="taxonomic scope" value="Bacteria"/>
</dbReference>
<dbReference type="InterPro" id="IPR036388">
    <property type="entry name" value="WH-like_DNA-bd_sf"/>
</dbReference>
<dbReference type="eggNOG" id="COG2226">
    <property type="taxonomic scope" value="Bacteria"/>
</dbReference>
<dbReference type="EMBL" id="BBIO01000024">
    <property type="protein sequence ID" value="GAK46681.1"/>
    <property type="molecule type" value="Genomic_DNA"/>
</dbReference>
<keyword evidence="3" id="KW-0808">Transferase</keyword>
<dbReference type="SMART" id="SM00418">
    <property type="entry name" value="HTH_ARSR"/>
    <property type="match status" value="1"/>
</dbReference>
<dbReference type="NCBIfam" id="NF033788">
    <property type="entry name" value="HTH_metalloreg"/>
    <property type="match status" value="1"/>
</dbReference>
<proteinExistence type="predicted"/>
<organism evidence="3 4">
    <name type="scientific">Tepidicaulis marinus</name>
    <dbReference type="NCBI Taxonomy" id="1333998"/>
    <lineage>
        <taxon>Bacteria</taxon>
        <taxon>Pseudomonadati</taxon>
        <taxon>Pseudomonadota</taxon>
        <taxon>Alphaproteobacteria</taxon>
        <taxon>Hyphomicrobiales</taxon>
        <taxon>Parvibaculaceae</taxon>
        <taxon>Tepidicaulis</taxon>
    </lineage>
</organism>
<dbReference type="Pfam" id="PF08241">
    <property type="entry name" value="Methyltransf_11"/>
    <property type="match status" value="1"/>
</dbReference>
<gene>
    <name evidence="3" type="ORF">M2A_3180</name>
</gene>
<dbReference type="Gene3D" id="1.10.10.10">
    <property type="entry name" value="Winged helix-like DNA-binding domain superfamily/Winged helix DNA-binding domain"/>
    <property type="match status" value="1"/>
</dbReference>
<dbReference type="InterPro" id="IPR013216">
    <property type="entry name" value="Methyltransf_11"/>
</dbReference>
<keyword evidence="4" id="KW-1185">Reference proteome</keyword>
<evidence type="ECO:0000259" key="2">
    <source>
        <dbReference type="PROSITE" id="PS50987"/>
    </source>
</evidence>
<dbReference type="GO" id="GO:0032259">
    <property type="term" value="P:methylation"/>
    <property type="evidence" value="ECO:0007669"/>
    <property type="project" value="UniProtKB-KW"/>
</dbReference>
<dbReference type="InterPro" id="IPR001845">
    <property type="entry name" value="HTH_ArsR_DNA-bd_dom"/>
</dbReference>
<dbReference type="PANTHER" id="PTHR42912:SF93">
    <property type="entry name" value="N6-ADENOSINE-METHYLTRANSFERASE TMT1A"/>
    <property type="match status" value="1"/>
</dbReference>
<name>A0A081BF63_9HYPH</name>
<comment type="caution">
    <text evidence="3">The sequence shown here is derived from an EMBL/GenBank/DDBJ whole genome shotgun (WGS) entry which is preliminary data.</text>
</comment>
<dbReference type="AlphaFoldDB" id="A0A081BF63"/>